<dbReference type="AlphaFoldDB" id="A0A3P6G3N6"/>
<feature type="compositionally biased region" description="Polar residues" evidence="1">
    <location>
        <begin position="233"/>
        <end position="242"/>
    </location>
</feature>
<feature type="region of interest" description="Disordered" evidence="1">
    <location>
        <begin position="233"/>
        <end position="255"/>
    </location>
</feature>
<proteinExistence type="predicted"/>
<dbReference type="Pfam" id="PF08268">
    <property type="entry name" value="FBA_3"/>
    <property type="match status" value="1"/>
</dbReference>
<reference evidence="3" key="1">
    <citation type="submission" date="2018-11" db="EMBL/GenBank/DDBJ databases">
        <authorList>
            <consortium name="Genoscope - CEA"/>
            <person name="William W."/>
        </authorList>
    </citation>
    <scope>NUCLEOTIDE SEQUENCE</scope>
</reference>
<dbReference type="PANTHER" id="PTHR31111">
    <property type="entry name" value="BNAA05G37150D PROTEIN-RELATED"/>
    <property type="match status" value="1"/>
</dbReference>
<evidence type="ECO:0000259" key="2">
    <source>
        <dbReference type="Pfam" id="PF08268"/>
    </source>
</evidence>
<name>A0A3P6G3N6_BRAOL</name>
<evidence type="ECO:0000256" key="1">
    <source>
        <dbReference type="SAM" id="MobiDB-lite"/>
    </source>
</evidence>
<organism evidence="3">
    <name type="scientific">Brassica oleracea</name>
    <name type="common">Wild cabbage</name>
    <dbReference type="NCBI Taxonomy" id="3712"/>
    <lineage>
        <taxon>Eukaryota</taxon>
        <taxon>Viridiplantae</taxon>
        <taxon>Streptophyta</taxon>
        <taxon>Embryophyta</taxon>
        <taxon>Tracheophyta</taxon>
        <taxon>Spermatophyta</taxon>
        <taxon>Magnoliopsida</taxon>
        <taxon>eudicotyledons</taxon>
        <taxon>Gunneridae</taxon>
        <taxon>Pentapetalae</taxon>
        <taxon>rosids</taxon>
        <taxon>malvids</taxon>
        <taxon>Brassicales</taxon>
        <taxon>Brassicaceae</taxon>
        <taxon>Brassiceae</taxon>
        <taxon>Brassica</taxon>
    </lineage>
</organism>
<dbReference type="PANTHER" id="PTHR31111:SF63">
    <property type="entry name" value="F-BOX DOMAIN-CONTAINING PROTEIN"/>
    <property type="match status" value="1"/>
</dbReference>
<sequence>MHFPPDGMQIFDHDDRRFSCGYASGLIYFYGMWTEEKRVPVICNPKTRQYETLPYISSYRRMRWRKIECSLRVEIKSEGVCINGVLYYLGVIYNEDFTDDAIELRVWVLEDVEKHEWTKYAYTLRGDKLFPHYASEVGVISTGEIMLSMADYTSKQPFYIDYFNPERNTIRRVEIQEEEYEDDKYGFRRFMVKRGRKQMEIKPTLTGAPDKLSWLGTKTGCYTTKSGYATALSSRTDPTEISQDGRLNGRKRSGI</sequence>
<accession>A0A3P6G3N6</accession>
<dbReference type="EMBL" id="LR031879">
    <property type="protein sequence ID" value="VDD54304.1"/>
    <property type="molecule type" value="Genomic_DNA"/>
</dbReference>
<feature type="domain" description="F-box associated beta-propeller type 3" evidence="2">
    <location>
        <begin position="90"/>
        <end position="182"/>
    </location>
</feature>
<evidence type="ECO:0000313" key="3">
    <source>
        <dbReference type="EMBL" id="VDD54304.1"/>
    </source>
</evidence>
<dbReference type="InterPro" id="IPR013187">
    <property type="entry name" value="F-box-assoc_dom_typ3"/>
</dbReference>
<protein>
    <recommendedName>
        <fullName evidence="2">F-box associated beta-propeller type 3 domain-containing protein</fullName>
    </recommendedName>
</protein>
<gene>
    <name evidence="3" type="ORF">BOLC8T47533H</name>
</gene>